<feature type="compositionally biased region" description="Acidic residues" evidence="1">
    <location>
        <begin position="177"/>
        <end position="187"/>
    </location>
</feature>
<organism evidence="2 3">
    <name type="scientific">Durusdinium trenchii</name>
    <dbReference type="NCBI Taxonomy" id="1381693"/>
    <lineage>
        <taxon>Eukaryota</taxon>
        <taxon>Sar</taxon>
        <taxon>Alveolata</taxon>
        <taxon>Dinophyceae</taxon>
        <taxon>Suessiales</taxon>
        <taxon>Symbiodiniaceae</taxon>
        <taxon>Durusdinium</taxon>
    </lineage>
</organism>
<dbReference type="InterPro" id="IPR013078">
    <property type="entry name" value="His_Pase_superF_clade-1"/>
</dbReference>
<dbReference type="Proteomes" id="UP001642484">
    <property type="component" value="Unassembled WGS sequence"/>
</dbReference>
<feature type="region of interest" description="Disordered" evidence="1">
    <location>
        <begin position="801"/>
        <end position="822"/>
    </location>
</feature>
<feature type="region of interest" description="Disordered" evidence="1">
    <location>
        <begin position="638"/>
        <end position="718"/>
    </location>
</feature>
<sequence>MEIEEAKQCLLFFSQPCPEELRGLTEWLKDCIAILWAIQHAPSSALFDRFPPVVESAAAKRLRAVYQKALSRKMPGLGISSDFEVVADTGAVRLLFLNALRFRRGAEIDLSQSVTIGSIIADDGKISEAGAIPSKMTDDAGNPLIVYLEPPAKLALRFQVQHVVRGGEMCLTRPEREEPEQGGEGEDGPPAFRGLNRGRLQALRSLKQNCSPHEDESKMGTSLGNAISTNWWEILPPVVLRRLLLRIARRLDESLVWLLLSPEIAMMDLWSETTLGRAKYSFCAIKPVAFCCKHVGRGCPLPVSMPYNCHAQQIETWAIGKKLWCCQNYQVGCPHYAPTLPYDCEAGPCPMNRPSLASRSAHRHAADIDLSIPLDSNETTYQRASNWKKGWSSSKQVPEAEDYSKPRAVLEGKKFWCCEHRSKGCEAASSPYDCAARSSIVVASHTTGSTSLDTSKEDAWRTKELLSFFEEGWSTAKKVGPGTEWVRWSRENVKCRPGVASTSSVAVAVEARATQVRTGSGFEQVAENTGHPLPWRAGHDYTTVHTFHPLKHAAPHTASTGRLFISLRLERREGLVDQSEGRVVRDTPVDRTRQMIAEVVPVPVPVPPAPRVVERVVPERLPAPLRAVSPMVARVAPVAPSSPTDAQALKPPKKKKKLKTGEIEDRRSDDVDPFASSSRRLSRATRDTAGGGKPRRRVVGDGLSERNTGLAADGTTRGEGSAMKLWKSECFANSPAYVGQAVGHPVSSNGDPNTKAHAFPGTWLFSRPFPGSCAMRKCLGAVLGLALLFAPRLFVPSWTPRGAAQTNRAPKRRAVPAGRASGRSKAVQSVLQEVTRMGPEDLERLVEELLPTLNTKRRLLRDRLRPRRIILVRHGESVGNRDKTAYQHTPDSKIELTPLGELQGAAAGQQIRTLVGNGTVRFFYSPYMRTRQTLQEILKAFKGQQIEMCAEPRLREQDFGNFQDAQQMELVYRERQKFGRFYYRFPNGEAGTDVFDRVSDFWSSLLRSMDTSPVENLVLVTHGLLMRIFCMVYFHWTVEEFEEVWNPSNCEVWALEKNFNVGGYSNYRLAGRWRPSPLGGSFREIRFGEKRNQPLWNHMKSRRGPRVLTPGDESILDDPMYAHLAPDEGPKT</sequence>
<dbReference type="SUPFAM" id="SSF53254">
    <property type="entry name" value="Phosphoglycerate mutase-like"/>
    <property type="match status" value="1"/>
</dbReference>
<dbReference type="Gene3D" id="3.40.50.1240">
    <property type="entry name" value="Phosphoglycerate mutase-like"/>
    <property type="match status" value="1"/>
</dbReference>
<gene>
    <name evidence="2" type="ORF">CCMP2556_LOCUS31555</name>
</gene>
<dbReference type="EMBL" id="CAXAMN010021884">
    <property type="protein sequence ID" value="CAK9064237.1"/>
    <property type="molecule type" value="Genomic_DNA"/>
</dbReference>
<evidence type="ECO:0000256" key="1">
    <source>
        <dbReference type="SAM" id="MobiDB-lite"/>
    </source>
</evidence>
<comment type="caution">
    <text evidence="2">The sequence shown here is derived from an EMBL/GenBank/DDBJ whole genome shotgun (WGS) entry which is preliminary data.</text>
</comment>
<dbReference type="InterPro" id="IPR029033">
    <property type="entry name" value="His_PPase_superfam"/>
</dbReference>
<dbReference type="CDD" id="cd07067">
    <property type="entry name" value="HP_PGM_like"/>
    <property type="match status" value="1"/>
</dbReference>
<proteinExistence type="predicted"/>
<dbReference type="InterPro" id="IPR052765">
    <property type="entry name" value="PGM-Related"/>
</dbReference>
<reference evidence="2 3" key="1">
    <citation type="submission" date="2024-02" db="EMBL/GenBank/DDBJ databases">
        <authorList>
            <person name="Chen Y."/>
            <person name="Shah S."/>
            <person name="Dougan E. K."/>
            <person name="Thang M."/>
            <person name="Chan C."/>
        </authorList>
    </citation>
    <scope>NUCLEOTIDE SEQUENCE [LARGE SCALE GENOMIC DNA]</scope>
</reference>
<feature type="compositionally biased region" description="Basic and acidic residues" evidence="1">
    <location>
        <begin position="659"/>
        <end position="670"/>
    </location>
</feature>
<evidence type="ECO:0000313" key="2">
    <source>
        <dbReference type="EMBL" id="CAK9064237.1"/>
    </source>
</evidence>
<accession>A0ABP0NM70</accession>
<protein>
    <submittedName>
        <fullName evidence="2">Uncharacterized protein</fullName>
    </submittedName>
</protein>
<dbReference type="InterPro" id="IPR001345">
    <property type="entry name" value="PG/BPGM_mutase_AS"/>
</dbReference>
<name>A0ABP0NM70_9DINO</name>
<feature type="region of interest" description="Disordered" evidence="1">
    <location>
        <begin position="172"/>
        <end position="192"/>
    </location>
</feature>
<dbReference type="SMART" id="SM00855">
    <property type="entry name" value="PGAM"/>
    <property type="match status" value="1"/>
</dbReference>
<dbReference type="Pfam" id="PF00300">
    <property type="entry name" value="His_Phos_1"/>
    <property type="match status" value="1"/>
</dbReference>
<dbReference type="PROSITE" id="PS00175">
    <property type="entry name" value="PG_MUTASE"/>
    <property type="match status" value="1"/>
</dbReference>
<keyword evidence="3" id="KW-1185">Reference proteome</keyword>
<dbReference type="PANTHER" id="PTHR46192">
    <property type="entry name" value="BROAD-RANGE ACID PHOSPHATASE DET1"/>
    <property type="match status" value="1"/>
</dbReference>
<evidence type="ECO:0000313" key="3">
    <source>
        <dbReference type="Proteomes" id="UP001642484"/>
    </source>
</evidence>